<protein>
    <recommendedName>
        <fullName evidence="1">Thioredoxin-like fold domain-containing protein</fullName>
    </recommendedName>
</protein>
<evidence type="ECO:0000313" key="2">
    <source>
        <dbReference type="EMBL" id="ENZ08803.1"/>
    </source>
</evidence>
<dbReference type="PATRIC" id="fig|999408.3.peg.5217"/>
<gene>
    <name evidence="2" type="ORF">HMPREF1090_04843</name>
</gene>
<reference evidence="2 3" key="1">
    <citation type="submission" date="2013-01" db="EMBL/GenBank/DDBJ databases">
        <title>The Genome Sequence of Clostridium clostridioforme 90A8.</title>
        <authorList>
            <consortium name="The Broad Institute Genome Sequencing Platform"/>
            <person name="Earl A."/>
            <person name="Ward D."/>
            <person name="Feldgarden M."/>
            <person name="Gevers D."/>
            <person name="Courvalin P."/>
            <person name="Lambert T."/>
            <person name="Walker B."/>
            <person name="Young S.K."/>
            <person name="Zeng Q."/>
            <person name="Gargeya S."/>
            <person name="Fitzgerald M."/>
            <person name="Haas B."/>
            <person name="Abouelleil A."/>
            <person name="Alvarado L."/>
            <person name="Arachchi H.M."/>
            <person name="Berlin A.M."/>
            <person name="Chapman S.B."/>
            <person name="Dewar J."/>
            <person name="Goldberg J."/>
            <person name="Griggs A."/>
            <person name="Gujja S."/>
            <person name="Hansen M."/>
            <person name="Howarth C."/>
            <person name="Imamovic A."/>
            <person name="Larimer J."/>
            <person name="McCowan C."/>
            <person name="Murphy C."/>
            <person name="Neiman D."/>
            <person name="Pearson M."/>
            <person name="Priest M."/>
            <person name="Roberts A."/>
            <person name="Saif S."/>
            <person name="Shea T."/>
            <person name="Sisk P."/>
            <person name="Sykes S."/>
            <person name="Wortman J."/>
            <person name="Nusbaum C."/>
            <person name="Birren B."/>
        </authorList>
    </citation>
    <scope>NUCLEOTIDE SEQUENCE [LARGE SCALE GENOMIC DNA]</scope>
    <source>
        <strain evidence="2 3">90A8</strain>
    </source>
</reference>
<dbReference type="SUPFAM" id="SSF52833">
    <property type="entry name" value="Thioredoxin-like"/>
    <property type="match status" value="2"/>
</dbReference>
<dbReference type="Gene3D" id="3.40.30.80">
    <property type="match status" value="1"/>
</dbReference>
<name>A0A0E2H4R5_9FIRM</name>
<dbReference type="HOGENOM" id="CLU_082677_1_0_9"/>
<comment type="caution">
    <text evidence="2">The sequence shown here is derived from an EMBL/GenBank/DDBJ whole genome shotgun (WGS) entry which is preliminary data.</text>
</comment>
<dbReference type="Pfam" id="PF13192">
    <property type="entry name" value="Thioredoxin_3"/>
    <property type="match status" value="1"/>
</dbReference>
<dbReference type="EMBL" id="AGYR01000060">
    <property type="protein sequence ID" value="ENZ08803.1"/>
    <property type="molecule type" value="Genomic_DNA"/>
</dbReference>
<evidence type="ECO:0000259" key="1">
    <source>
        <dbReference type="Pfam" id="PF13192"/>
    </source>
</evidence>
<accession>A0A0E2H4R5</accession>
<dbReference type="PANTHER" id="PTHR37170:SF1">
    <property type="entry name" value="GLUTAREDOXIN-LIKE PROTEIN"/>
    <property type="match status" value="1"/>
</dbReference>
<dbReference type="Proteomes" id="UP000013085">
    <property type="component" value="Unassembled WGS sequence"/>
</dbReference>
<dbReference type="GeneID" id="57961037"/>
<dbReference type="InterPro" id="IPR036249">
    <property type="entry name" value="Thioredoxin-like_sf"/>
</dbReference>
<dbReference type="AlphaFoldDB" id="A0A0E2H4R5"/>
<dbReference type="InterPro" id="IPR012336">
    <property type="entry name" value="Thioredoxin-like_fold"/>
</dbReference>
<evidence type="ECO:0000313" key="3">
    <source>
        <dbReference type="Proteomes" id="UP000013085"/>
    </source>
</evidence>
<sequence length="221" mass="24281">MEVTIDLNTIPGESSLVDQGLKDQLAGIFGRMEKKVTIRAVADLSREKDREMASFLRAIVSVSPNLELELYGPDEADQVPELNTAWLPVTGLYKDGAYGRAAFHGVPGGREINSFVLAVYNLAGPGQEVPKGTRKKIERLDKKANIKICVSLACHHCPLVVTACQQIAILNPNIEAEMIDAALYDDLVAQYDIKRVPMMIINDSRIVMGSKTMDEIVTLLK</sequence>
<dbReference type="RefSeq" id="WP_002585174.1">
    <property type="nucleotide sequence ID" value="NZ_KB850989.1"/>
</dbReference>
<proteinExistence type="predicted"/>
<organism evidence="2 3">
    <name type="scientific">[Clostridium] clostridioforme 90A8</name>
    <dbReference type="NCBI Taxonomy" id="999408"/>
    <lineage>
        <taxon>Bacteria</taxon>
        <taxon>Bacillati</taxon>
        <taxon>Bacillota</taxon>
        <taxon>Clostridia</taxon>
        <taxon>Lachnospirales</taxon>
        <taxon>Lachnospiraceae</taxon>
        <taxon>Enterocloster</taxon>
    </lineage>
</organism>
<feature type="domain" description="Thioredoxin-like fold" evidence="1">
    <location>
        <begin position="145"/>
        <end position="220"/>
    </location>
</feature>
<dbReference type="PANTHER" id="PTHR37170">
    <property type="entry name" value="GLUTAREDOXIN-RELATED"/>
    <property type="match status" value="1"/>
</dbReference>